<feature type="region of interest" description="Disordered" evidence="1">
    <location>
        <begin position="28"/>
        <end position="47"/>
    </location>
</feature>
<feature type="compositionally biased region" description="Low complexity" evidence="1">
    <location>
        <begin position="28"/>
        <end position="40"/>
    </location>
</feature>
<accession>A0A183D2N5</accession>
<evidence type="ECO:0000256" key="1">
    <source>
        <dbReference type="SAM" id="MobiDB-lite"/>
    </source>
</evidence>
<name>A0A183D2N5_9BILA</name>
<reference evidence="2 3" key="2">
    <citation type="submission" date="2018-11" db="EMBL/GenBank/DDBJ databases">
        <authorList>
            <consortium name="Pathogen Informatics"/>
        </authorList>
    </citation>
    <scope>NUCLEOTIDE SEQUENCE [LARGE SCALE GENOMIC DNA]</scope>
</reference>
<reference evidence="4" key="1">
    <citation type="submission" date="2016-06" db="UniProtKB">
        <authorList>
            <consortium name="WormBaseParasite"/>
        </authorList>
    </citation>
    <scope>IDENTIFICATION</scope>
</reference>
<evidence type="ECO:0000313" key="3">
    <source>
        <dbReference type="Proteomes" id="UP000271098"/>
    </source>
</evidence>
<keyword evidence="3" id="KW-1185">Reference proteome</keyword>
<evidence type="ECO:0000313" key="4">
    <source>
        <dbReference type="WBParaSite" id="GPUH_0000298101-mRNA-1"/>
    </source>
</evidence>
<sequence>MPNSMPSFFANPFMTPFMPQQLAAVAAAASTTAPGASPSPDQDCAEYRSNPLQPDSYLLQSLQCQEIMQHYIQSLMAAASRLPSTGIDASPAQVSSCLPFLSNLSKSRTGERLCK</sequence>
<proteinExistence type="predicted"/>
<dbReference type="AlphaFoldDB" id="A0A183D2N5"/>
<dbReference type="EMBL" id="UYRT01004780">
    <property type="protein sequence ID" value="VDK37225.1"/>
    <property type="molecule type" value="Genomic_DNA"/>
</dbReference>
<evidence type="ECO:0000313" key="2">
    <source>
        <dbReference type="EMBL" id="VDK37225.1"/>
    </source>
</evidence>
<organism evidence="4">
    <name type="scientific">Gongylonema pulchrum</name>
    <dbReference type="NCBI Taxonomy" id="637853"/>
    <lineage>
        <taxon>Eukaryota</taxon>
        <taxon>Metazoa</taxon>
        <taxon>Ecdysozoa</taxon>
        <taxon>Nematoda</taxon>
        <taxon>Chromadorea</taxon>
        <taxon>Rhabditida</taxon>
        <taxon>Spirurina</taxon>
        <taxon>Spiruromorpha</taxon>
        <taxon>Spiruroidea</taxon>
        <taxon>Gongylonematidae</taxon>
        <taxon>Gongylonema</taxon>
    </lineage>
</organism>
<gene>
    <name evidence="2" type="ORF">GPUH_LOCUS2976</name>
</gene>
<dbReference type="OrthoDB" id="5848941at2759"/>
<dbReference type="Proteomes" id="UP000271098">
    <property type="component" value="Unassembled WGS sequence"/>
</dbReference>
<protein>
    <submittedName>
        <fullName evidence="2 4">Uncharacterized protein</fullName>
    </submittedName>
</protein>
<dbReference type="WBParaSite" id="GPUH_0000298101-mRNA-1">
    <property type="protein sequence ID" value="GPUH_0000298101-mRNA-1"/>
    <property type="gene ID" value="GPUH_0000298101"/>
</dbReference>